<organism evidence="1 2">
    <name type="scientific">Gymnopilus junonius</name>
    <name type="common">Spectacular rustgill mushroom</name>
    <name type="synonym">Gymnopilus spectabilis subsp. junonius</name>
    <dbReference type="NCBI Taxonomy" id="109634"/>
    <lineage>
        <taxon>Eukaryota</taxon>
        <taxon>Fungi</taxon>
        <taxon>Dikarya</taxon>
        <taxon>Basidiomycota</taxon>
        <taxon>Agaricomycotina</taxon>
        <taxon>Agaricomycetes</taxon>
        <taxon>Agaricomycetidae</taxon>
        <taxon>Agaricales</taxon>
        <taxon>Agaricineae</taxon>
        <taxon>Hymenogastraceae</taxon>
        <taxon>Gymnopilus</taxon>
    </lineage>
</organism>
<accession>A0A9P5NUV1</accession>
<dbReference type="EMBL" id="JADNYJ010000007">
    <property type="protein sequence ID" value="KAF8910051.1"/>
    <property type="molecule type" value="Genomic_DNA"/>
</dbReference>
<dbReference type="AlphaFoldDB" id="A0A9P5NUV1"/>
<proteinExistence type="predicted"/>
<gene>
    <name evidence="1" type="ORF">CPB84DRAFT_1764476</name>
</gene>
<protein>
    <submittedName>
        <fullName evidence="1">Uncharacterized protein</fullName>
    </submittedName>
</protein>
<name>A0A9P5NUV1_GYMJU</name>
<comment type="caution">
    <text evidence="1">The sequence shown here is derived from an EMBL/GenBank/DDBJ whole genome shotgun (WGS) entry which is preliminary data.</text>
</comment>
<reference evidence="1" key="1">
    <citation type="submission" date="2020-11" db="EMBL/GenBank/DDBJ databases">
        <authorList>
            <consortium name="DOE Joint Genome Institute"/>
            <person name="Ahrendt S."/>
            <person name="Riley R."/>
            <person name="Andreopoulos W."/>
            <person name="LaButti K."/>
            <person name="Pangilinan J."/>
            <person name="Ruiz-duenas F.J."/>
            <person name="Barrasa J.M."/>
            <person name="Sanchez-Garcia M."/>
            <person name="Camarero S."/>
            <person name="Miyauchi S."/>
            <person name="Serrano A."/>
            <person name="Linde D."/>
            <person name="Babiker R."/>
            <person name="Drula E."/>
            <person name="Ayuso-Fernandez I."/>
            <person name="Pacheco R."/>
            <person name="Padilla G."/>
            <person name="Ferreira P."/>
            <person name="Barriuso J."/>
            <person name="Kellner H."/>
            <person name="Castanera R."/>
            <person name="Alfaro M."/>
            <person name="Ramirez L."/>
            <person name="Pisabarro A.G."/>
            <person name="Kuo A."/>
            <person name="Tritt A."/>
            <person name="Lipzen A."/>
            <person name="He G."/>
            <person name="Yan M."/>
            <person name="Ng V."/>
            <person name="Cullen D."/>
            <person name="Martin F."/>
            <person name="Rosso M.-N."/>
            <person name="Henrissat B."/>
            <person name="Hibbett D."/>
            <person name="Martinez A.T."/>
            <person name="Grigoriev I.V."/>
        </authorList>
    </citation>
    <scope>NUCLEOTIDE SEQUENCE</scope>
    <source>
        <strain evidence="1">AH 44721</strain>
    </source>
</reference>
<evidence type="ECO:0000313" key="1">
    <source>
        <dbReference type="EMBL" id="KAF8910051.1"/>
    </source>
</evidence>
<evidence type="ECO:0000313" key="2">
    <source>
        <dbReference type="Proteomes" id="UP000724874"/>
    </source>
</evidence>
<keyword evidence="2" id="KW-1185">Reference proteome</keyword>
<sequence length="49" mass="5309">MWISLSPSFGPHLPAPFPKAISNCCSIYDTVRLSPKCPCCCACSLPPRL</sequence>
<dbReference type="Proteomes" id="UP000724874">
    <property type="component" value="Unassembled WGS sequence"/>
</dbReference>